<reference evidence="2" key="1">
    <citation type="journal article" date="2002" name="DNA Res.">
        <title>Complete genomic sequence of nitrogen-fixing symbiotic bacterium Bradyrhizobium japonicum USDA110.</title>
        <authorList>
            <person name="Kaneko T."/>
            <person name="Nakamura Y."/>
            <person name="Sato S."/>
            <person name="Minamisawa K."/>
            <person name="Uchiumi T."/>
            <person name="Sasamoto S."/>
            <person name="Watanabe A."/>
            <person name="Idesawa K."/>
            <person name="Iriguchi M."/>
            <person name="Kawashima K."/>
            <person name="Kohara M."/>
            <person name="Matsumoto M."/>
            <person name="Shimpo S."/>
            <person name="Tsuruoka H."/>
            <person name="Wada T."/>
            <person name="Yamada M."/>
            <person name="Tabata S."/>
        </authorList>
    </citation>
    <scope>NUCLEOTIDE SEQUENCE [LARGE SCALE GENOMIC DNA]</scope>
    <source>
        <strain evidence="2">JCM 10833 / BCRC 13528 / IAM 13628 / NBRC 14792 / USDA 110</strain>
    </source>
</reference>
<name>Q89YC3_BRADU</name>
<gene>
    <name evidence="1" type="ordered locus">bll0031</name>
</gene>
<dbReference type="EMBL" id="BA000040">
    <property type="protein sequence ID" value="BAC45296.1"/>
    <property type="molecule type" value="Genomic_DNA"/>
</dbReference>
<proteinExistence type="predicted"/>
<protein>
    <submittedName>
        <fullName evidence="1">Bll0031 protein</fullName>
    </submittedName>
</protein>
<organism evidence="1 2">
    <name type="scientific">Bradyrhizobium diazoefficiens (strain JCM 10833 / BCRC 13528 / IAM 13628 / NBRC 14792 / USDA 110)</name>
    <dbReference type="NCBI Taxonomy" id="224911"/>
    <lineage>
        <taxon>Bacteria</taxon>
        <taxon>Pseudomonadati</taxon>
        <taxon>Pseudomonadota</taxon>
        <taxon>Alphaproteobacteria</taxon>
        <taxon>Hyphomicrobiales</taxon>
        <taxon>Nitrobacteraceae</taxon>
        <taxon>Bradyrhizobium</taxon>
    </lineage>
</organism>
<dbReference type="Proteomes" id="UP000002526">
    <property type="component" value="Chromosome"/>
</dbReference>
<sequence length="125" mass="13317">MASIASSGTVRRLSQKPVSFMRVQIVCLSSHPLLARVFAADALAGLRDLYEPLAVPDDPPGVLKDAVQALAATVNGRGVPGAATWPGYAFLVQGSCDVAWRVAAFNGFFICGVRLTKAFPCRRIR</sequence>
<evidence type="ECO:0000313" key="2">
    <source>
        <dbReference type="Proteomes" id="UP000002526"/>
    </source>
</evidence>
<dbReference type="InParanoid" id="Q89YC3"/>
<dbReference type="HOGENOM" id="CLU_1988341_0_0_5"/>
<dbReference type="EnsemblBacteria" id="BAC45296">
    <property type="protein sequence ID" value="BAC45296"/>
    <property type="gene ID" value="BAC45296"/>
</dbReference>
<keyword evidence="2" id="KW-1185">Reference proteome</keyword>
<dbReference type="KEGG" id="bja:bll0031"/>
<accession>Q89YC3</accession>
<evidence type="ECO:0000313" key="1">
    <source>
        <dbReference type="EMBL" id="BAC45296.1"/>
    </source>
</evidence>
<dbReference type="AlphaFoldDB" id="Q89YC3"/>